<comment type="subcellular location">
    <subcellularLocation>
        <location evidence="1">Cell membrane</location>
        <topology evidence="1">Multi-pass membrane protein</topology>
    </subcellularLocation>
</comment>
<evidence type="ECO:0000313" key="10">
    <source>
        <dbReference type="EMBL" id="KRL81372.1"/>
    </source>
</evidence>
<dbReference type="AlphaFoldDB" id="A0A0R1TJ69"/>
<evidence type="ECO:0000256" key="8">
    <source>
        <dbReference type="PIRNR" id="PIRNR037778"/>
    </source>
</evidence>
<feature type="transmembrane region" description="Helical" evidence="9">
    <location>
        <begin position="76"/>
        <end position="100"/>
    </location>
</feature>
<feature type="transmembrane region" description="Helical" evidence="9">
    <location>
        <begin position="47"/>
        <end position="69"/>
    </location>
</feature>
<dbReference type="GO" id="GO:0032217">
    <property type="term" value="F:riboflavin transmembrane transporter activity"/>
    <property type="evidence" value="ECO:0007669"/>
    <property type="project" value="UniProtKB-UniRule"/>
</dbReference>
<feature type="transmembrane region" description="Helical" evidence="9">
    <location>
        <begin position="168"/>
        <end position="185"/>
    </location>
</feature>
<evidence type="ECO:0000256" key="2">
    <source>
        <dbReference type="ARBA" id="ARBA00005540"/>
    </source>
</evidence>
<sequence>MSKQATTVRQSVIIACLAAISYLLMFFHFPIIPIVPWMSIDFADVPILLGFFALGGFGGSMIAIVRSVLYLVIKGLALPSIIGVGSNLLATFALCLPIYFLLKDKQPKLFDYFRAIAAGTVSLTFFLSLANWTVITPVYMAVLGLKINVPLPTLILTGVVPFNLIKGILVGTVFALIYVNLYHWITKKHRQFL</sequence>
<protein>
    <recommendedName>
        <fullName evidence="8">Riboflavin transporter</fullName>
    </recommendedName>
</protein>
<feature type="transmembrane region" description="Helical" evidence="9">
    <location>
        <begin position="112"/>
        <end position="132"/>
    </location>
</feature>
<dbReference type="Proteomes" id="UP000051048">
    <property type="component" value="Unassembled WGS sequence"/>
</dbReference>
<evidence type="ECO:0000256" key="5">
    <source>
        <dbReference type="ARBA" id="ARBA00022692"/>
    </source>
</evidence>
<comment type="function">
    <text evidence="8">Probably a riboflavin-binding protein that interacts with the energy-coupling factor (ECF) ABC-transporter complex.</text>
</comment>
<evidence type="ECO:0000256" key="1">
    <source>
        <dbReference type="ARBA" id="ARBA00004651"/>
    </source>
</evidence>
<dbReference type="Gene3D" id="1.10.1760.20">
    <property type="match status" value="1"/>
</dbReference>
<evidence type="ECO:0000256" key="6">
    <source>
        <dbReference type="ARBA" id="ARBA00022989"/>
    </source>
</evidence>
<dbReference type="InterPro" id="IPR024529">
    <property type="entry name" value="ECF_trnsprt_substrate-spec"/>
</dbReference>
<dbReference type="GO" id="GO:0005886">
    <property type="term" value="C:plasma membrane"/>
    <property type="evidence" value="ECO:0007669"/>
    <property type="project" value="UniProtKB-SubCell"/>
</dbReference>
<dbReference type="PIRSF" id="PIRSF037778">
    <property type="entry name" value="UCP037778_transp_RibU"/>
    <property type="match status" value="1"/>
</dbReference>
<keyword evidence="3 8" id="KW-0813">Transport</keyword>
<dbReference type="RefSeq" id="WP_023860630.1">
    <property type="nucleotide sequence ID" value="NZ_AZFH01000037.1"/>
</dbReference>
<dbReference type="PANTHER" id="PTHR38438">
    <property type="entry name" value="RIBOFLAVIN TRANSPORTER RIBU"/>
    <property type="match status" value="1"/>
</dbReference>
<dbReference type="EMBL" id="AZFH01000037">
    <property type="protein sequence ID" value="KRL81372.1"/>
    <property type="molecule type" value="Genomic_DNA"/>
</dbReference>
<dbReference type="STRING" id="1423740.FC36_GL001775"/>
<keyword evidence="6 9" id="KW-1133">Transmembrane helix</keyword>
<keyword evidence="7 8" id="KW-0472">Membrane</keyword>
<name>A0A0R1TJ69_9LACO</name>
<dbReference type="PANTHER" id="PTHR38438:SF1">
    <property type="entry name" value="RIBOFLAVIN TRANSPORTER RIBU"/>
    <property type="match status" value="1"/>
</dbReference>
<proteinExistence type="inferred from homology"/>
<gene>
    <name evidence="10" type="ORF">FC36_GL001775</name>
</gene>
<feature type="transmembrane region" description="Helical" evidence="9">
    <location>
        <begin position="12"/>
        <end position="35"/>
    </location>
</feature>
<reference evidence="10 11" key="1">
    <citation type="journal article" date="2015" name="Genome Announc.">
        <title>Expanding the biotechnology potential of lactobacilli through comparative genomics of 213 strains and associated genera.</title>
        <authorList>
            <person name="Sun Z."/>
            <person name="Harris H.M."/>
            <person name="McCann A."/>
            <person name="Guo C."/>
            <person name="Argimon S."/>
            <person name="Zhang W."/>
            <person name="Yang X."/>
            <person name="Jeffery I.B."/>
            <person name="Cooney J.C."/>
            <person name="Kagawa T.F."/>
            <person name="Liu W."/>
            <person name="Song Y."/>
            <person name="Salvetti E."/>
            <person name="Wrobel A."/>
            <person name="Rasinkangas P."/>
            <person name="Parkhill J."/>
            <person name="Rea M.C."/>
            <person name="O'Sullivan O."/>
            <person name="Ritari J."/>
            <person name="Douillard F.P."/>
            <person name="Paul Ross R."/>
            <person name="Yang R."/>
            <person name="Briner A.E."/>
            <person name="Felis G.E."/>
            <person name="de Vos W.M."/>
            <person name="Barrangou R."/>
            <person name="Klaenhammer T.R."/>
            <person name="Caufield P.W."/>
            <person name="Cui Y."/>
            <person name="Zhang H."/>
            <person name="O'Toole P.W."/>
        </authorList>
    </citation>
    <scope>NUCLEOTIDE SEQUENCE [LARGE SCALE GENOMIC DNA]</scope>
    <source>
        <strain evidence="10 11">DSM 15833</strain>
    </source>
</reference>
<dbReference type="PATRIC" id="fig|1423740.3.peg.1913"/>
<comment type="caution">
    <text evidence="10">The sequence shown here is derived from an EMBL/GenBank/DDBJ whole genome shotgun (WGS) entry which is preliminary data.</text>
</comment>
<comment type="similarity">
    <text evidence="2 8">Belongs to the prokaryotic riboflavin transporter (P-RFT) (TC 2.A.87) family.</text>
</comment>
<evidence type="ECO:0000256" key="3">
    <source>
        <dbReference type="ARBA" id="ARBA00022448"/>
    </source>
</evidence>
<feature type="transmembrane region" description="Helical" evidence="9">
    <location>
        <begin position="139"/>
        <end position="162"/>
    </location>
</feature>
<evidence type="ECO:0000313" key="11">
    <source>
        <dbReference type="Proteomes" id="UP000051048"/>
    </source>
</evidence>
<dbReference type="Pfam" id="PF12822">
    <property type="entry name" value="ECF_trnsprt"/>
    <property type="match status" value="1"/>
</dbReference>
<accession>A0A0R1TJ69</accession>
<evidence type="ECO:0000256" key="4">
    <source>
        <dbReference type="ARBA" id="ARBA00022475"/>
    </source>
</evidence>
<keyword evidence="4 8" id="KW-1003">Cell membrane</keyword>
<keyword evidence="5 9" id="KW-0812">Transmembrane</keyword>
<dbReference type="OrthoDB" id="9809216at2"/>
<organism evidence="10 11">
    <name type="scientific">Ligilactobacillus equi DSM 15833 = JCM 10991</name>
    <dbReference type="NCBI Taxonomy" id="1423740"/>
    <lineage>
        <taxon>Bacteria</taxon>
        <taxon>Bacillati</taxon>
        <taxon>Bacillota</taxon>
        <taxon>Bacilli</taxon>
        <taxon>Lactobacillales</taxon>
        <taxon>Lactobacillaceae</taxon>
        <taxon>Ligilactobacillus</taxon>
    </lineage>
</organism>
<evidence type="ECO:0000256" key="7">
    <source>
        <dbReference type="ARBA" id="ARBA00023136"/>
    </source>
</evidence>
<evidence type="ECO:0000256" key="9">
    <source>
        <dbReference type="SAM" id="Phobius"/>
    </source>
</evidence>
<dbReference type="InterPro" id="IPR025720">
    <property type="entry name" value="RibU"/>
</dbReference>